<protein>
    <submittedName>
        <fullName evidence="2">Uncharacterized protein</fullName>
    </submittedName>
</protein>
<dbReference type="EMBL" id="PTQR01000059">
    <property type="protein sequence ID" value="TKX23000.1"/>
    <property type="molecule type" value="Genomic_DNA"/>
</dbReference>
<dbReference type="Proteomes" id="UP000308133">
    <property type="component" value="Unassembled WGS sequence"/>
</dbReference>
<organism evidence="2 3">
    <name type="scientific">Elsinoe australis</name>
    <dbReference type="NCBI Taxonomy" id="40998"/>
    <lineage>
        <taxon>Eukaryota</taxon>
        <taxon>Fungi</taxon>
        <taxon>Dikarya</taxon>
        <taxon>Ascomycota</taxon>
        <taxon>Pezizomycotina</taxon>
        <taxon>Dothideomycetes</taxon>
        <taxon>Dothideomycetidae</taxon>
        <taxon>Myriangiales</taxon>
        <taxon>Elsinoaceae</taxon>
        <taxon>Elsinoe</taxon>
    </lineage>
</organism>
<sequence>MQPTPPQFTNQHLFNPQPLGARLPISPLLHQQSLLSSQQDIELSIYKDTMKRNHVIILVLLTFVLGLLIVWAIALKATHREIQHETKVRVQREDLESQLEEEESRR</sequence>
<accession>A0A4U7B1U7</accession>
<keyword evidence="1" id="KW-0812">Transmembrane</keyword>
<keyword evidence="1" id="KW-0472">Membrane</keyword>
<evidence type="ECO:0000256" key="1">
    <source>
        <dbReference type="SAM" id="Phobius"/>
    </source>
</evidence>
<dbReference type="AlphaFoldDB" id="A0A4U7B1U7"/>
<comment type="caution">
    <text evidence="2">The sequence shown here is derived from an EMBL/GenBank/DDBJ whole genome shotgun (WGS) entry which is preliminary data.</text>
</comment>
<feature type="transmembrane region" description="Helical" evidence="1">
    <location>
        <begin position="55"/>
        <end position="75"/>
    </location>
</feature>
<reference evidence="2 3" key="1">
    <citation type="submission" date="2018-02" db="EMBL/GenBank/DDBJ databases">
        <title>Draft genome sequences of Elsinoe sp., causing black scab on jojoba.</title>
        <authorList>
            <person name="Stodart B."/>
            <person name="Jeffress S."/>
            <person name="Ash G."/>
            <person name="Arun Chinnappa K."/>
        </authorList>
    </citation>
    <scope>NUCLEOTIDE SEQUENCE [LARGE SCALE GENOMIC DNA]</scope>
    <source>
        <strain evidence="2 3">Hillstone_2</strain>
    </source>
</reference>
<evidence type="ECO:0000313" key="3">
    <source>
        <dbReference type="Proteomes" id="UP000308133"/>
    </source>
</evidence>
<evidence type="ECO:0000313" key="2">
    <source>
        <dbReference type="EMBL" id="TKX23000.1"/>
    </source>
</evidence>
<name>A0A4U7B1U7_9PEZI</name>
<gene>
    <name evidence="2" type="ORF">C1H76_4739</name>
</gene>
<keyword evidence="1" id="KW-1133">Transmembrane helix</keyword>
<proteinExistence type="predicted"/>